<evidence type="ECO:0000313" key="11">
    <source>
        <dbReference type="EMBL" id="SEC29189.1"/>
    </source>
</evidence>
<feature type="transmembrane region" description="Helical" evidence="9">
    <location>
        <begin position="61"/>
        <end position="83"/>
    </location>
</feature>
<gene>
    <name evidence="11" type="ORF">SAMN04489746_1606</name>
</gene>
<evidence type="ECO:0000256" key="3">
    <source>
        <dbReference type="ARBA" id="ARBA00022475"/>
    </source>
</evidence>
<keyword evidence="5" id="KW-0598">Phosphotransferase system</keyword>
<feature type="transmembrane region" description="Helical" evidence="9">
    <location>
        <begin position="225"/>
        <end position="247"/>
    </location>
</feature>
<dbReference type="EMBL" id="FNSH01000002">
    <property type="protein sequence ID" value="SEC29189.1"/>
    <property type="molecule type" value="Genomic_DNA"/>
</dbReference>
<feature type="transmembrane region" description="Helical" evidence="9">
    <location>
        <begin position="174"/>
        <end position="195"/>
    </location>
</feature>
<dbReference type="GO" id="GO:0005351">
    <property type="term" value="F:carbohydrate:proton symporter activity"/>
    <property type="evidence" value="ECO:0007669"/>
    <property type="project" value="InterPro"/>
</dbReference>
<accession>A0AB38A977</accession>
<dbReference type="PANTHER" id="PTHR30505:SF34">
    <property type="entry name" value="FRUCTOSE-LIKE PERMEASE IIC COMPONENT 2"/>
    <property type="match status" value="1"/>
</dbReference>
<protein>
    <submittedName>
        <fullName evidence="11">PTS system, fructose-specific IIC-like component</fullName>
    </submittedName>
</protein>
<feature type="transmembrane region" description="Helical" evidence="9">
    <location>
        <begin position="95"/>
        <end position="122"/>
    </location>
</feature>
<evidence type="ECO:0000256" key="7">
    <source>
        <dbReference type="ARBA" id="ARBA00022989"/>
    </source>
</evidence>
<keyword evidence="7 9" id="KW-1133">Transmembrane helix</keyword>
<dbReference type="NCBIfam" id="TIGR01427">
    <property type="entry name" value="PTS_IIC_fructo"/>
    <property type="match status" value="1"/>
</dbReference>
<feature type="transmembrane region" description="Helical" evidence="9">
    <location>
        <begin position="21"/>
        <end position="41"/>
    </location>
</feature>
<dbReference type="InterPro" id="IPR050864">
    <property type="entry name" value="Bacterial_PTS_Sugar_Transport"/>
</dbReference>
<evidence type="ECO:0000256" key="1">
    <source>
        <dbReference type="ARBA" id="ARBA00004429"/>
    </source>
</evidence>
<name>A0AB38A977_9ACTN</name>
<evidence type="ECO:0000313" key="12">
    <source>
        <dbReference type="Proteomes" id="UP000183687"/>
    </source>
</evidence>
<evidence type="ECO:0000256" key="6">
    <source>
        <dbReference type="ARBA" id="ARBA00022692"/>
    </source>
</evidence>
<feature type="transmembrane region" description="Helical" evidence="9">
    <location>
        <begin position="259"/>
        <end position="279"/>
    </location>
</feature>
<keyword evidence="6 9" id="KW-0812">Transmembrane</keyword>
<evidence type="ECO:0000256" key="8">
    <source>
        <dbReference type="ARBA" id="ARBA00023136"/>
    </source>
</evidence>
<dbReference type="InterPro" id="IPR003352">
    <property type="entry name" value="PTS_EIIC"/>
</dbReference>
<evidence type="ECO:0000256" key="2">
    <source>
        <dbReference type="ARBA" id="ARBA00022448"/>
    </source>
</evidence>
<evidence type="ECO:0000256" key="5">
    <source>
        <dbReference type="ARBA" id="ARBA00022683"/>
    </source>
</evidence>
<evidence type="ECO:0000259" key="10">
    <source>
        <dbReference type="PROSITE" id="PS51104"/>
    </source>
</evidence>
<feature type="transmembrane region" description="Helical" evidence="9">
    <location>
        <begin position="142"/>
        <end position="167"/>
    </location>
</feature>
<comment type="subcellular location">
    <subcellularLocation>
        <location evidence="1">Cell inner membrane</location>
        <topology evidence="1">Multi-pass membrane protein</topology>
    </subcellularLocation>
</comment>
<keyword evidence="8 9" id="KW-0472">Membrane</keyword>
<dbReference type="GO" id="GO:0005886">
    <property type="term" value="C:plasma membrane"/>
    <property type="evidence" value="ECO:0007669"/>
    <property type="project" value="UniProtKB-SubCell"/>
</dbReference>
<feature type="transmembrane region" description="Helical" evidence="9">
    <location>
        <begin position="285"/>
        <end position="307"/>
    </location>
</feature>
<dbReference type="InterPro" id="IPR006327">
    <property type="entry name" value="PTS_IIC_fruc"/>
</dbReference>
<dbReference type="GO" id="GO:0009401">
    <property type="term" value="P:phosphoenolpyruvate-dependent sugar phosphotransferase system"/>
    <property type="evidence" value="ECO:0007669"/>
    <property type="project" value="UniProtKB-KW"/>
</dbReference>
<comment type="caution">
    <text evidence="11">The sequence shown here is derived from an EMBL/GenBank/DDBJ whole genome shotgun (WGS) entry which is preliminary data.</text>
</comment>
<sequence>MKMGKSTSSAQKLQQHLMNGVSHMIPVVVTGGILFAIATMLSLNSVTTAGSVQASNIVIDVLSKIGGTGLGLMVPVLSAYIAASFADRPGIAPGLICGQLAVTVGSGFIGGIISGILCGLLAEQLKKVQLPKSMLSLKSIMIIPLVTSLVVGTIMICIVGAPCAWLLDTLTKWLTSMSGASAIIVGIICGAMIGFDLGGPVNKVAYSTGAAVVGTEVMAGNNCAFFGPIALAICVPPIAVGLASFIFKNKFSQEERDAGIGAIVMGACGITEGAISYTTTDPGRMIPINVVSCAFAGGVAGALGTYCNAAWGGLVVLPVTSIATYLISLAAGIGLYLALIFFFKKDYVEEEVSSIEEDDLDIQIEF</sequence>
<evidence type="ECO:0000256" key="4">
    <source>
        <dbReference type="ARBA" id="ARBA00022597"/>
    </source>
</evidence>
<proteinExistence type="predicted"/>
<dbReference type="Pfam" id="PF02378">
    <property type="entry name" value="PTS_EIIC"/>
    <property type="match status" value="1"/>
</dbReference>
<dbReference type="GO" id="GO:0008982">
    <property type="term" value="F:protein-N(PI)-phosphohistidine-sugar phosphotransferase activity"/>
    <property type="evidence" value="ECO:0007669"/>
    <property type="project" value="InterPro"/>
</dbReference>
<keyword evidence="3" id="KW-1003">Cell membrane</keyword>
<keyword evidence="4" id="KW-0762">Sugar transport</keyword>
<dbReference type="PANTHER" id="PTHR30505">
    <property type="entry name" value="FRUCTOSE-LIKE PERMEASE"/>
    <property type="match status" value="1"/>
</dbReference>
<dbReference type="GO" id="GO:0090563">
    <property type="term" value="F:protein-phosphocysteine-sugar phosphotransferase activity"/>
    <property type="evidence" value="ECO:0007669"/>
    <property type="project" value="TreeGrafter"/>
</dbReference>
<dbReference type="Proteomes" id="UP000183687">
    <property type="component" value="Unassembled WGS sequence"/>
</dbReference>
<dbReference type="PROSITE" id="PS51104">
    <property type="entry name" value="PTS_EIIC_TYPE_2"/>
    <property type="match status" value="1"/>
</dbReference>
<feature type="transmembrane region" description="Helical" evidence="9">
    <location>
        <begin position="314"/>
        <end position="343"/>
    </location>
</feature>
<evidence type="ECO:0000256" key="9">
    <source>
        <dbReference type="SAM" id="Phobius"/>
    </source>
</evidence>
<reference evidence="11 12" key="1">
    <citation type="submission" date="2016-10" db="EMBL/GenBank/DDBJ databases">
        <authorList>
            <person name="Varghese N."/>
            <person name="Submissions S."/>
        </authorList>
    </citation>
    <scope>NUCLEOTIDE SEQUENCE [LARGE SCALE GENOMIC DNA]</scope>
    <source>
        <strain evidence="11 12">DSM 20586</strain>
    </source>
</reference>
<feature type="domain" description="PTS EIIC type-2" evidence="10">
    <location>
        <begin position="13"/>
        <end position="355"/>
    </location>
</feature>
<organism evidence="11 12">
    <name type="scientific">Atopobium minutum</name>
    <dbReference type="NCBI Taxonomy" id="1381"/>
    <lineage>
        <taxon>Bacteria</taxon>
        <taxon>Bacillati</taxon>
        <taxon>Actinomycetota</taxon>
        <taxon>Coriobacteriia</taxon>
        <taxon>Coriobacteriales</taxon>
        <taxon>Atopobiaceae</taxon>
        <taxon>Atopobium</taxon>
    </lineage>
</organism>
<dbReference type="InterPro" id="IPR013014">
    <property type="entry name" value="PTS_EIIC_2"/>
</dbReference>
<dbReference type="AlphaFoldDB" id="A0AB38A977"/>
<keyword evidence="2" id="KW-0813">Transport</keyword>